<dbReference type="AlphaFoldDB" id="A0A4Q4T0Q8"/>
<protein>
    <submittedName>
        <fullName evidence="1">Uncharacterized protein</fullName>
    </submittedName>
</protein>
<name>A0A4Q4T0Q8_9PEZI</name>
<proteinExistence type="predicted"/>
<sequence>MRLQTPSGSRAVATVTDYAHPLKLVRLETLAPTQTPLSYASPPTAIPVPERPLRLLAGQELTSSPSSAIPAAPEFQATSTCTSVVASSPTATVPAFCNPSLHVNAPSLLPRNLPMANVSIATTPDKIGCCIECAGIFNCVAWRFVPVFSFPPADVLPGGFEPWGRGSCELVYHTGGPDPEAGVSADGAAAVCPNGKVGEALKGSENVSGPDGGTRLWSNVFYNGWNQGSCGAPLDLFESRTDSGRGDLDTLCSRNRWGS</sequence>
<dbReference type="Proteomes" id="UP000293360">
    <property type="component" value="Unassembled WGS sequence"/>
</dbReference>
<comment type="caution">
    <text evidence="1">The sequence shown here is derived from an EMBL/GenBank/DDBJ whole genome shotgun (WGS) entry which is preliminary data.</text>
</comment>
<dbReference type="OrthoDB" id="5417666at2759"/>
<keyword evidence="2" id="KW-1185">Reference proteome</keyword>
<gene>
    <name evidence="1" type="ORF">DL764_008506</name>
</gene>
<dbReference type="EMBL" id="QJNU01000673">
    <property type="protein sequence ID" value="RYO90025.1"/>
    <property type="molecule type" value="Genomic_DNA"/>
</dbReference>
<evidence type="ECO:0000313" key="1">
    <source>
        <dbReference type="EMBL" id="RYO90025.1"/>
    </source>
</evidence>
<dbReference type="STRING" id="155417.A0A4Q4T0Q8"/>
<reference evidence="1 2" key="1">
    <citation type="submission" date="2018-06" db="EMBL/GenBank/DDBJ databases">
        <title>Complete Genomes of Monosporascus.</title>
        <authorList>
            <person name="Robinson A.J."/>
            <person name="Natvig D.O."/>
        </authorList>
    </citation>
    <scope>NUCLEOTIDE SEQUENCE [LARGE SCALE GENOMIC DNA]</scope>
    <source>
        <strain evidence="1 2">CBS 110550</strain>
    </source>
</reference>
<accession>A0A4Q4T0Q8</accession>
<organism evidence="1 2">
    <name type="scientific">Monosporascus ibericus</name>
    <dbReference type="NCBI Taxonomy" id="155417"/>
    <lineage>
        <taxon>Eukaryota</taxon>
        <taxon>Fungi</taxon>
        <taxon>Dikarya</taxon>
        <taxon>Ascomycota</taxon>
        <taxon>Pezizomycotina</taxon>
        <taxon>Sordariomycetes</taxon>
        <taxon>Xylariomycetidae</taxon>
        <taxon>Xylariales</taxon>
        <taxon>Xylariales incertae sedis</taxon>
        <taxon>Monosporascus</taxon>
    </lineage>
</organism>
<evidence type="ECO:0000313" key="2">
    <source>
        <dbReference type="Proteomes" id="UP000293360"/>
    </source>
</evidence>